<reference evidence="7 8" key="1">
    <citation type="journal article" date="2020" name="Nat. Food">
        <title>A phased Vanilla planifolia genome enables genetic improvement of flavour and production.</title>
        <authorList>
            <person name="Hasing T."/>
            <person name="Tang H."/>
            <person name="Brym M."/>
            <person name="Khazi F."/>
            <person name="Huang T."/>
            <person name="Chambers A.H."/>
        </authorList>
    </citation>
    <scope>NUCLEOTIDE SEQUENCE [LARGE SCALE GENOMIC DNA]</scope>
    <source>
        <tissue evidence="7">Leaf</tissue>
    </source>
</reference>
<keyword evidence="3" id="KW-0325">Glycoprotein</keyword>
<dbReference type="Gene3D" id="2.60.40.420">
    <property type="entry name" value="Cupredoxins - blue copper proteins"/>
    <property type="match status" value="1"/>
</dbReference>
<feature type="compositionally biased region" description="Low complexity" evidence="4">
    <location>
        <begin position="126"/>
        <end position="151"/>
    </location>
</feature>
<dbReference type="GO" id="GO:0046872">
    <property type="term" value="F:metal ion binding"/>
    <property type="evidence" value="ECO:0007669"/>
    <property type="project" value="UniProtKB-KW"/>
</dbReference>
<dbReference type="InterPro" id="IPR003245">
    <property type="entry name" value="Phytocyanin_dom"/>
</dbReference>
<keyword evidence="8" id="KW-1185">Reference proteome</keyword>
<proteinExistence type="predicted"/>
<feature type="chain" id="PRO_5032991113" description="Phytocyanin domain-containing protein" evidence="5">
    <location>
        <begin position="27"/>
        <end position="180"/>
    </location>
</feature>
<dbReference type="PROSITE" id="PS51485">
    <property type="entry name" value="PHYTOCYANIN"/>
    <property type="match status" value="1"/>
</dbReference>
<dbReference type="InterPro" id="IPR008972">
    <property type="entry name" value="Cupredoxin"/>
</dbReference>
<gene>
    <name evidence="7" type="ORF">HPP92_011208</name>
</gene>
<dbReference type="InterPro" id="IPR028871">
    <property type="entry name" value="BlueCu_1_BS"/>
</dbReference>
<dbReference type="GO" id="GO:0009055">
    <property type="term" value="F:electron transfer activity"/>
    <property type="evidence" value="ECO:0007669"/>
    <property type="project" value="InterPro"/>
</dbReference>
<dbReference type="CDD" id="cd04216">
    <property type="entry name" value="Phytocyanin"/>
    <property type="match status" value="1"/>
</dbReference>
<evidence type="ECO:0000256" key="3">
    <source>
        <dbReference type="ARBA" id="ARBA00023180"/>
    </source>
</evidence>
<dbReference type="Proteomes" id="UP000636800">
    <property type="component" value="Chromosome 5"/>
</dbReference>
<name>A0A835QV96_VANPL</name>
<feature type="domain" description="Phytocyanin" evidence="6">
    <location>
        <begin position="27"/>
        <end position="126"/>
    </location>
</feature>
<dbReference type="GO" id="GO:0005886">
    <property type="term" value="C:plasma membrane"/>
    <property type="evidence" value="ECO:0007669"/>
    <property type="project" value="TreeGrafter"/>
</dbReference>
<dbReference type="PROSITE" id="PS00196">
    <property type="entry name" value="COPPER_BLUE"/>
    <property type="match status" value="1"/>
</dbReference>
<dbReference type="InterPro" id="IPR039391">
    <property type="entry name" value="Phytocyanin-like"/>
</dbReference>
<dbReference type="Pfam" id="PF02298">
    <property type="entry name" value="Cu_bind_like"/>
    <property type="match status" value="1"/>
</dbReference>
<evidence type="ECO:0000256" key="1">
    <source>
        <dbReference type="ARBA" id="ARBA00022723"/>
    </source>
</evidence>
<evidence type="ECO:0000256" key="4">
    <source>
        <dbReference type="SAM" id="MobiDB-lite"/>
    </source>
</evidence>
<evidence type="ECO:0000256" key="2">
    <source>
        <dbReference type="ARBA" id="ARBA00023008"/>
    </source>
</evidence>
<dbReference type="EMBL" id="JADCNL010000005">
    <property type="protein sequence ID" value="KAG0480350.1"/>
    <property type="molecule type" value="Genomic_DNA"/>
</dbReference>
<feature type="region of interest" description="Disordered" evidence="4">
    <location>
        <begin position="125"/>
        <end position="157"/>
    </location>
</feature>
<keyword evidence="2" id="KW-0186">Copper</keyword>
<feature type="signal peptide" evidence="5">
    <location>
        <begin position="1"/>
        <end position="26"/>
    </location>
</feature>
<sequence>MAFRFDHRTALIGAILFMCCAARGSATVHTVGDASGWGTGVDYSGWTAGNNFVIGDSLVFNYSPGTHTVNEVSADDYQSCSTSSYLTSDSSGSTTISLKSGGTHYFICGVPGHCVGGMKLAVTVASSPSSPTSPSTPSTTPSTANTTPSTTGYHNSPAPKTYANMAAAGSLGLLIVSLLL</sequence>
<dbReference type="SUPFAM" id="SSF49503">
    <property type="entry name" value="Cupredoxins"/>
    <property type="match status" value="1"/>
</dbReference>
<dbReference type="PANTHER" id="PTHR33021:SF193">
    <property type="entry name" value="OS06G0218600 PROTEIN"/>
    <property type="match status" value="1"/>
</dbReference>
<evidence type="ECO:0000313" key="8">
    <source>
        <dbReference type="Proteomes" id="UP000636800"/>
    </source>
</evidence>
<evidence type="ECO:0000256" key="5">
    <source>
        <dbReference type="SAM" id="SignalP"/>
    </source>
</evidence>
<keyword evidence="5" id="KW-0732">Signal</keyword>
<dbReference type="FunFam" id="2.60.40.420:FF:000003">
    <property type="entry name" value="Blue copper"/>
    <property type="match status" value="1"/>
</dbReference>
<protein>
    <recommendedName>
        <fullName evidence="6">Phytocyanin domain-containing protein</fullName>
    </recommendedName>
</protein>
<dbReference type="OrthoDB" id="1164111at2759"/>
<accession>A0A835QV96</accession>
<dbReference type="PANTHER" id="PTHR33021">
    <property type="entry name" value="BLUE COPPER PROTEIN"/>
    <property type="match status" value="1"/>
</dbReference>
<evidence type="ECO:0000313" key="7">
    <source>
        <dbReference type="EMBL" id="KAG0480350.1"/>
    </source>
</evidence>
<dbReference type="AlphaFoldDB" id="A0A835QV96"/>
<keyword evidence="1" id="KW-0479">Metal-binding</keyword>
<evidence type="ECO:0000259" key="6">
    <source>
        <dbReference type="PROSITE" id="PS51485"/>
    </source>
</evidence>
<comment type="caution">
    <text evidence="7">The sequence shown here is derived from an EMBL/GenBank/DDBJ whole genome shotgun (WGS) entry which is preliminary data.</text>
</comment>
<organism evidence="7 8">
    <name type="scientific">Vanilla planifolia</name>
    <name type="common">Vanilla</name>
    <dbReference type="NCBI Taxonomy" id="51239"/>
    <lineage>
        <taxon>Eukaryota</taxon>
        <taxon>Viridiplantae</taxon>
        <taxon>Streptophyta</taxon>
        <taxon>Embryophyta</taxon>
        <taxon>Tracheophyta</taxon>
        <taxon>Spermatophyta</taxon>
        <taxon>Magnoliopsida</taxon>
        <taxon>Liliopsida</taxon>
        <taxon>Asparagales</taxon>
        <taxon>Orchidaceae</taxon>
        <taxon>Vanilloideae</taxon>
        <taxon>Vanilleae</taxon>
        <taxon>Vanilla</taxon>
    </lineage>
</organism>